<accession>A0AAU7JI20</accession>
<organism evidence="1">
    <name type="scientific">Alsobacter sp. KACC 23698</name>
    <dbReference type="NCBI Taxonomy" id="3149229"/>
    <lineage>
        <taxon>Bacteria</taxon>
        <taxon>Pseudomonadati</taxon>
        <taxon>Pseudomonadota</taxon>
        <taxon>Alphaproteobacteria</taxon>
        <taxon>Hyphomicrobiales</taxon>
        <taxon>Alsobacteraceae</taxon>
        <taxon>Alsobacter</taxon>
    </lineage>
</organism>
<dbReference type="EMBL" id="CP157484">
    <property type="protein sequence ID" value="XBO39837.1"/>
    <property type="molecule type" value="Genomic_DNA"/>
</dbReference>
<gene>
    <name evidence="1" type="ORF">ABEG18_03380</name>
</gene>
<proteinExistence type="predicted"/>
<sequence length="109" mass="11838">MLATSKAAGPFLRASGLFALLGINCASAEDKLGLPRYDTVAYCSTSDLSNVSRDGCLKGEESMRAKLATEWSAYPFQKRHFCVTSVRLLPKAQRSYSMLHGCLVEQGVS</sequence>
<name>A0AAU7JI20_9HYPH</name>
<reference evidence="1" key="1">
    <citation type="submission" date="2024-05" db="EMBL/GenBank/DDBJ databases">
        <authorList>
            <person name="Kim S."/>
            <person name="Heo J."/>
            <person name="Choi H."/>
            <person name="Choi Y."/>
            <person name="Kwon S.-W."/>
            <person name="Kim Y."/>
        </authorList>
    </citation>
    <scope>NUCLEOTIDE SEQUENCE</scope>
    <source>
        <strain evidence="1">KACC 23698</strain>
    </source>
</reference>
<protein>
    <submittedName>
        <fullName evidence="1">Uncharacterized protein</fullName>
    </submittedName>
</protein>
<dbReference type="RefSeq" id="WP_406856689.1">
    <property type="nucleotide sequence ID" value="NZ_CP157484.1"/>
</dbReference>
<evidence type="ECO:0000313" key="1">
    <source>
        <dbReference type="EMBL" id="XBO39837.1"/>
    </source>
</evidence>
<dbReference type="AlphaFoldDB" id="A0AAU7JI20"/>